<protein>
    <submittedName>
        <fullName evidence="2">Uncharacterized protein</fullName>
    </submittedName>
</protein>
<keyword evidence="4" id="KW-1185">Reference proteome</keyword>
<dbReference type="EMBL" id="PGCJ01000246">
    <property type="protein sequence ID" value="PLW36028.1"/>
    <property type="molecule type" value="Genomic_DNA"/>
</dbReference>
<accession>A0A2N5TQE6</accession>
<evidence type="ECO:0000313" key="3">
    <source>
        <dbReference type="EMBL" id="PLW36028.1"/>
    </source>
</evidence>
<dbReference type="EMBL" id="PGCI01000394">
    <property type="protein sequence ID" value="PLW27727.1"/>
    <property type="molecule type" value="Genomic_DNA"/>
</dbReference>
<dbReference type="Proteomes" id="UP000235388">
    <property type="component" value="Unassembled WGS sequence"/>
</dbReference>
<organism evidence="2 5">
    <name type="scientific">Puccinia coronata f. sp. avenae</name>
    <dbReference type="NCBI Taxonomy" id="200324"/>
    <lineage>
        <taxon>Eukaryota</taxon>
        <taxon>Fungi</taxon>
        <taxon>Dikarya</taxon>
        <taxon>Basidiomycota</taxon>
        <taxon>Pucciniomycotina</taxon>
        <taxon>Pucciniomycetes</taxon>
        <taxon>Pucciniales</taxon>
        <taxon>Pucciniaceae</taxon>
        <taxon>Puccinia</taxon>
    </lineage>
</organism>
<dbReference type="AlphaFoldDB" id="A0A2N5TQE6"/>
<reference evidence="4 5" key="1">
    <citation type="submission" date="2017-11" db="EMBL/GenBank/DDBJ databases">
        <title>De novo assembly and phasing of dikaryotic genomes from two isolates of Puccinia coronata f. sp. avenae, the causal agent of oat crown rust.</title>
        <authorList>
            <person name="Miller M.E."/>
            <person name="Zhang Y."/>
            <person name="Omidvar V."/>
            <person name="Sperschneider J."/>
            <person name="Schwessinger B."/>
            <person name="Raley C."/>
            <person name="Palmer J.M."/>
            <person name="Garnica D."/>
            <person name="Upadhyaya N."/>
            <person name="Rathjen J."/>
            <person name="Taylor J.M."/>
            <person name="Park R.F."/>
            <person name="Dodds P.N."/>
            <person name="Hirsch C.D."/>
            <person name="Kianian S.F."/>
            <person name="Figueroa M."/>
        </authorList>
    </citation>
    <scope>NUCLEOTIDE SEQUENCE [LARGE SCALE GENOMIC DNA]</scope>
    <source>
        <strain evidence="3">12NC29</strain>
        <strain evidence="2">12SD80</strain>
    </source>
</reference>
<proteinExistence type="predicted"/>
<evidence type="ECO:0000256" key="1">
    <source>
        <dbReference type="SAM" id="Phobius"/>
    </source>
</evidence>
<keyword evidence="1" id="KW-0472">Membrane</keyword>
<keyword evidence="1" id="KW-1133">Transmembrane helix</keyword>
<evidence type="ECO:0000313" key="5">
    <source>
        <dbReference type="Proteomes" id="UP000235392"/>
    </source>
</evidence>
<dbReference type="Proteomes" id="UP000235392">
    <property type="component" value="Unassembled WGS sequence"/>
</dbReference>
<gene>
    <name evidence="3" type="ORF">PCANC_16090</name>
    <name evidence="2" type="ORF">PCASD_20592</name>
</gene>
<sequence length="76" mass="8316">MVQPLNVAVWGHYSSVTVVATSVVLAAVAQMFDKDVSNVTGMVLKIIDHPMTFPRRIAEALRGRGQNQNLLNHGED</sequence>
<keyword evidence="1" id="KW-0812">Transmembrane</keyword>
<evidence type="ECO:0000313" key="4">
    <source>
        <dbReference type="Proteomes" id="UP000235388"/>
    </source>
</evidence>
<name>A0A2N5TQE6_9BASI</name>
<comment type="caution">
    <text evidence="2">The sequence shown here is derived from an EMBL/GenBank/DDBJ whole genome shotgun (WGS) entry which is preliminary data.</text>
</comment>
<feature type="transmembrane region" description="Helical" evidence="1">
    <location>
        <begin position="12"/>
        <end position="32"/>
    </location>
</feature>
<evidence type="ECO:0000313" key="2">
    <source>
        <dbReference type="EMBL" id="PLW27727.1"/>
    </source>
</evidence>